<dbReference type="OrthoDB" id="2860904at2"/>
<dbReference type="NCBIfam" id="TIGR02246">
    <property type="entry name" value="SgcJ/EcaC family oxidoreductase"/>
    <property type="match status" value="1"/>
</dbReference>
<accession>A0A4T3F9S9</accession>
<dbReference type="Pfam" id="PF13577">
    <property type="entry name" value="SnoaL_4"/>
    <property type="match status" value="1"/>
</dbReference>
<protein>
    <submittedName>
        <fullName evidence="3">Nuclear transport factor 2 family protein</fullName>
    </submittedName>
</protein>
<dbReference type="AlphaFoldDB" id="A0A4T3F9S9"/>
<keyword evidence="4" id="KW-1185">Reference proteome</keyword>
<proteinExistence type="predicted"/>
<dbReference type="Proteomes" id="UP000309389">
    <property type="component" value="Unassembled WGS sequence"/>
</dbReference>
<evidence type="ECO:0000256" key="1">
    <source>
        <dbReference type="SAM" id="Coils"/>
    </source>
</evidence>
<dbReference type="PROSITE" id="PS51257">
    <property type="entry name" value="PROKAR_LIPOPROTEIN"/>
    <property type="match status" value="1"/>
</dbReference>
<dbReference type="InterPro" id="IPR032710">
    <property type="entry name" value="NTF2-like_dom_sf"/>
</dbReference>
<comment type="caution">
    <text evidence="3">The sequence shown here is derived from an EMBL/GenBank/DDBJ whole genome shotgun (WGS) entry which is preliminary data.</text>
</comment>
<dbReference type="InterPro" id="IPR011944">
    <property type="entry name" value="Steroid_delta5-4_isomerase"/>
</dbReference>
<dbReference type="InterPro" id="IPR037401">
    <property type="entry name" value="SnoaL-like"/>
</dbReference>
<dbReference type="Gene3D" id="3.10.450.50">
    <property type="match status" value="1"/>
</dbReference>
<dbReference type="SUPFAM" id="SSF54427">
    <property type="entry name" value="NTF2-like"/>
    <property type="match status" value="1"/>
</dbReference>
<feature type="domain" description="SnoaL-like" evidence="2">
    <location>
        <begin position="42"/>
        <end position="168"/>
    </location>
</feature>
<feature type="coiled-coil region" evidence="1">
    <location>
        <begin position="26"/>
        <end position="53"/>
    </location>
</feature>
<evidence type="ECO:0000313" key="3">
    <source>
        <dbReference type="EMBL" id="TIX51780.1"/>
    </source>
</evidence>
<name>A0A4T3F9S9_9SPHN</name>
<dbReference type="EMBL" id="SSHH01000001">
    <property type="protein sequence ID" value="TIX51780.1"/>
    <property type="molecule type" value="Genomic_DNA"/>
</dbReference>
<keyword evidence="1" id="KW-0175">Coiled coil</keyword>
<organism evidence="3 4">
    <name type="scientific">Alteraurantiacibacter aquimixticola</name>
    <dbReference type="NCBI Taxonomy" id="2489173"/>
    <lineage>
        <taxon>Bacteria</taxon>
        <taxon>Pseudomonadati</taxon>
        <taxon>Pseudomonadota</taxon>
        <taxon>Alphaproteobacteria</taxon>
        <taxon>Sphingomonadales</taxon>
        <taxon>Erythrobacteraceae</taxon>
        <taxon>Alteraurantiacibacter</taxon>
    </lineage>
</organism>
<evidence type="ECO:0000259" key="2">
    <source>
        <dbReference type="Pfam" id="PF13577"/>
    </source>
</evidence>
<evidence type="ECO:0000313" key="4">
    <source>
        <dbReference type="Proteomes" id="UP000309389"/>
    </source>
</evidence>
<reference evidence="3 4" key="1">
    <citation type="submission" date="2019-04" db="EMBL/GenBank/DDBJ databases">
        <title>Altererythrobacter aquimixticola sp. nov., isolated from sediment of junction between the ocean and a freshwater spring.</title>
        <authorList>
            <person name="Yoon J.-H."/>
        </authorList>
    </citation>
    <scope>NUCLEOTIDE SEQUENCE [LARGE SCALE GENOMIC DNA]</scope>
    <source>
        <strain evidence="3 4">SSKS-13</strain>
    </source>
</reference>
<sequence length="194" mass="21873">MIRGRDHMKIRFAIAAAALALSACNDTSALEALEALEARVQAVEDQLAIQRVITDYSAHLDARDYDGYVGLFTEDGVWANGNTRREGREEIRAMLEGLFGEVEEDYVNLSSFHYIANFEVDVEGDEARSKSRFIFFMRGEGGAPMPELSGQYHDRLVRTEEGWKIAERVDHTVMPTPEEWVAEIEARGLNSLED</sequence>
<gene>
    <name evidence="3" type="ORF">E5222_04865</name>
</gene>